<reference evidence="1 2" key="1">
    <citation type="submission" date="2017-11" db="EMBL/GenBank/DDBJ databases">
        <title>Genome sequence of Entomoplasma luminosum PIMN-1 (ATCC 49195).</title>
        <authorList>
            <person name="Lo W.-S."/>
            <person name="Gasparich G.E."/>
            <person name="Kuo C.-H."/>
        </authorList>
    </citation>
    <scope>NUCLEOTIDE SEQUENCE [LARGE SCALE GENOMIC DNA]</scope>
    <source>
        <strain evidence="1 2">PIMN-1</strain>
    </source>
</reference>
<keyword evidence="2" id="KW-1185">Reference proteome</keyword>
<dbReference type="KEGG" id="elj:ELUMI_v1c07990"/>
<dbReference type="AlphaFoldDB" id="A0A2K8NXP6"/>
<name>A0A2K8NXP6_9MOLU</name>
<protein>
    <submittedName>
        <fullName evidence="1">Uncharacterized protein</fullName>
    </submittedName>
</protein>
<evidence type="ECO:0000313" key="1">
    <source>
        <dbReference type="EMBL" id="ATZ17521.1"/>
    </source>
</evidence>
<evidence type="ECO:0000313" key="2">
    <source>
        <dbReference type="Proteomes" id="UP000232063"/>
    </source>
</evidence>
<proteinExistence type="predicted"/>
<gene>
    <name evidence="1" type="ORF">ELUMI_v1c07990</name>
</gene>
<organism evidence="1 2">
    <name type="scientific">Williamsoniiplasma luminosum</name>
    <dbReference type="NCBI Taxonomy" id="214888"/>
    <lineage>
        <taxon>Bacteria</taxon>
        <taxon>Bacillati</taxon>
        <taxon>Mycoplasmatota</taxon>
        <taxon>Mollicutes</taxon>
        <taxon>Entomoplasmatales</taxon>
        <taxon>Williamsoniiplasma</taxon>
    </lineage>
</organism>
<dbReference type="EMBL" id="CP024963">
    <property type="protein sequence ID" value="ATZ17521.1"/>
    <property type="molecule type" value="Genomic_DNA"/>
</dbReference>
<sequence length="38" mass="4527">MDDMKETYEWVVANIDSWEKTILKDKNIMGAVKRLAKR</sequence>
<accession>A0A2K8NXP6</accession>
<dbReference type="Proteomes" id="UP000232063">
    <property type="component" value="Chromosome"/>
</dbReference>